<organism evidence="15 16">
    <name type="scientific">Ascaris lumbricoides</name>
    <name type="common">Giant roundworm</name>
    <dbReference type="NCBI Taxonomy" id="6252"/>
    <lineage>
        <taxon>Eukaryota</taxon>
        <taxon>Metazoa</taxon>
        <taxon>Ecdysozoa</taxon>
        <taxon>Nematoda</taxon>
        <taxon>Chromadorea</taxon>
        <taxon>Rhabditida</taxon>
        <taxon>Spirurina</taxon>
        <taxon>Ascaridomorpha</taxon>
        <taxon>Ascaridoidea</taxon>
        <taxon>Ascarididae</taxon>
        <taxon>Ascaris</taxon>
    </lineage>
</organism>
<dbReference type="InterPro" id="IPR045311">
    <property type="entry name" value="LC-FACS_euk"/>
</dbReference>
<dbReference type="SUPFAM" id="SSF56801">
    <property type="entry name" value="Acetyl-CoA synthetase-like"/>
    <property type="match status" value="1"/>
</dbReference>
<proteinExistence type="inferred from homology"/>
<evidence type="ECO:0000256" key="6">
    <source>
        <dbReference type="ARBA" id="ARBA00024469"/>
    </source>
</evidence>
<keyword evidence="15" id="KW-1185">Reference proteome</keyword>
<dbReference type="EC" id="6.2.1.3" evidence="13"/>
<evidence type="ECO:0000256" key="10">
    <source>
        <dbReference type="ARBA" id="ARBA00024548"/>
    </source>
</evidence>
<dbReference type="InterPro" id="IPR000873">
    <property type="entry name" value="AMP-dep_synth/lig_dom"/>
</dbReference>
<dbReference type="Pfam" id="PF00501">
    <property type="entry name" value="AMP-binding"/>
    <property type="match status" value="1"/>
</dbReference>
<comment type="catalytic activity">
    <reaction evidence="9">
        <text>15-hydroxy-(5Z,8Z,11Z,13E)-eicosatetraenoate + ATP + CoA = 15-hydroxy-(5Z,8Z,11Z,13E)-eicosatetraenoyl-CoA + AMP + diphosphate</text>
        <dbReference type="Rhea" id="RHEA:52116"/>
        <dbReference type="ChEBI" id="CHEBI:30616"/>
        <dbReference type="ChEBI" id="CHEBI:33019"/>
        <dbReference type="ChEBI" id="CHEBI:57287"/>
        <dbReference type="ChEBI" id="CHEBI:78832"/>
        <dbReference type="ChEBI" id="CHEBI:136409"/>
        <dbReference type="ChEBI" id="CHEBI:456215"/>
    </reaction>
    <physiologicalReaction direction="left-to-right" evidence="9">
        <dbReference type="Rhea" id="RHEA:52117"/>
    </physiologicalReaction>
</comment>
<evidence type="ECO:0000256" key="3">
    <source>
        <dbReference type="ARBA" id="ARBA00022741"/>
    </source>
</evidence>
<dbReference type="WBParaSite" id="ALUE_0001060701-mRNA-1">
    <property type="protein sequence ID" value="ALUE_0001060701-mRNA-1"/>
    <property type="gene ID" value="ALUE_0001060701"/>
</dbReference>
<comment type="function">
    <text evidence="13">Catalyzes the conversion of long-chain fatty acids to their active form acyl-CoAs for both synthesis of cellular lipids, and degradation via beta-oxidation.</text>
</comment>
<dbReference type="Gene3D" id="3.40.50.12780">
    <property type="entry name" value="N-terminal domain of ligase-like"/>
    <property type="match status" value="1"/>
</dbReference>
<evidence type="ECO:0000256" key="13">
    <source>
        <dbReference type="RuleBase" id="RU369030"/>
    </source>
</evidence>
<keyword evidence="4 13" id="KW-0276">Fatty acid metabolism</keyword>
<dbReference type="GO" id="GO:0016020">
    <property type="term" value="C:membrane"/>
    <property type="evidence" value="ECO:0007669"/>
    <property type="project" value="TreeGrafter"/>
</dbReference>
<comment type="catalytic activity">
    <reaction evidence="12">
        <text>hexadecanoate + ATP + CoA = hexadecanoyl-CoA + AMP + diphosphate</text>
        <dbReference type="Rhea" id="RHEA:30751"/>
        <dbReference type="ChEBI" id="CHEBI:7896"/>
        <dbReference type="ChEBI" id="CHEBI:30616"/>
        <dbReference type="ChEBI" id="CHEBI:33019"/>
        <dbReference type="ChEBI" id="CHEBI:57287"/>
        <dbReference type="ChEBI" id="CHEBI:57379"/>
        <dbReference type="ChEBI" id="CHEBI:456215"/>
    </reaction>
    <physiologicalReaction direction="left-to-right" evidence="12">
        <dbReference type="Rhea" id="RHEA:30752"/>
    </physiologicalReaction>
</comment>
<sequence>MFLPIDQISFIIHLFDSDGSRVAAFLENDELKQYLFDDVRTICEAVQRGLRVSNNGPMLGQRKQQSNGTTPFVWMTYKEVIDRSFDLTAGLSELGVKPGQETFIAIYAKNRPEWIISELATYNNRNIVVSLYDTLGTDARSFIIHQASIEIVICDEEKKAYGLVEEKSRNPSLKHLILLDSFGDDLKEKAAKEGISVHRFDDVLTMGRQIDKSHFEPPKPEDLCTLCYTSGTTGIPKGVMLTHGNVIATTTIFQNCSDIDMGPSDVMLSYLPLAHMYERMMECHMYTMGVKVGFFSGNIRKIIEDMKELKPTIVPLVPRMLTRIYEKASTIINSSYLKKMIFNLSIAYKSYKLRRGIVCNDSLIDSLVFKRLQEEMGGRVRFMTIGSAPISGDVLNFARATLGAVIVESYVCIPADMSTDQVGIPSPCNAIKLIDVPELGYFTKDGVGEICIRGYNVFKGYYKDDEKTKEVLDPDGWLHSGDIGRWTEKGTLKIIDRKKHIFKLQQGEYIAPEKIETIYGQSKYVRNVFVYGESLKTCIIAIIVPEEEVLRSTISEQQLQLNDVTFEELCANETIKKLIFNDIIEIGKKGGLNSMELVKDIYLSPEIFTIDNGLMTPTMKCRRPNIKKYFEQQLKQMYSKL</sequence>
<keyword evidence="2 13" id="KW-0436">Ligase</keyword>
<evidence type="ECO:0000256" key="4">
    <source>
        <dbReference type="ARBA" id="ARBA00022832"/>
    </source>
</evidence>
<dbReference type="Proteomes" id="UP000036681">
    <property type="component" value="Unplaced"/>
</dbReference>
<evidence type="ECO:0000256" key="7">
    <source>
        <dbReference type="ARBA" id="ARBA00024484"/>
    </source>
</evidence>
<dbReference type="GO" id="GO:0005524">
    <property type="term" value="F:ATP binding"/>
    <property type="evidence" value="ECO:0007669"/>
    <property type="project" value="UniProtKB-KW"/>
</dbReference>
<keyword evidence="5 13" id="KW-0067">ATP-binding</keyword>
<dbReference type="InterPro" id="IPR042099">
    <property type="entry name" value="ANL_N_sf"/>
</dbReference>
<dbReference type="GO" id="GO:0005783">
    <property type="term" value="C:endoplasmic reticulum"/>
    <property type="evidence" value="ECO:0007669"/>
    <property type="project" value="TreeGrafter"/>
</dbReference>
<comment type="catalytic activity">
    <reaction evidence="10">
        <text>(5Z,8Z,11Z,14Z)-eicosatetraenoate + ATP + CoA = (5Z,8Z,11Z,14Z)-eicosatetraenoyl-CoA + AMP + diphosphate</text>
        <dbReference type="Rhea" id="RHEA:19713"/>
        <dbReference type="ChEBI" id="CHEBI:30616"/>
        <dbReference type="ChEBI" id="CHEBI:32395"/>
        <dbReference type="ChEBI" id="CHEBI:33019"/>
        <dbReference type="ChEBI" id="CHEBI:57287"/>
        <dbReference type="ChEBI" id="CHEBI:57368"/>
        <dbReference type="ChEBI" id="CHEBI:456215"/>
        <dbReference type="EC" id="6.2.1.15"/>
    </reaction>
    <physiologicalReaction direction="left-to-right" evidence="10">
        <dbReference type="Rhea" id="RHEA:19714"/>
    </physiologicalReaction>
</comment>
<feature type="domain" description="AMP-dependent synthetase/ligase" evidence="14">
    <location>
        <begin position="73"/>
        <end position="462"/>
    </location>
</feature>
<comment type="catalytic activity">
    <reaction evidence="7">
        <text>a long-chain fatty acid + ATP + CoA = a long-chain fatty acyl-CoA + AMP + diphosphate</text>
        <dbReference type="Rhea" id="RHEA:15421"/>
        <dbReference type="ChEBI" id="CHEBI:30616"/>
        <dbReference type="ChEBI" id="CHEBI:33019"/>
        <dbReference type="ChEBI" id="CHEBI:57287"/>
        <dbReference type="ChEBI" id="CHEBI:57560"/>
        <dbReference type="ChEBI" id="CHEBI:83139"/>
        <dbReference type="ChEBI" id="CHEBI:456215"/>
        <dbReference type="EC" id="6.2.1.3"/>
    </reaction>
    <physiologicalReaction direction="left-to-right" evidence="7">
        <dbReference type="Rhea" id="RHEA:15422"/>
    </physiologicalReaction>
</comment>
<dbReference type="GO" id="GO:0047676">
    <property type="term" value="F:arachidonate-CoA ligase activity"/>
    <property type="evidence" value="ECO:0007669"/>
    <property type="project" value="UniProtKB-EC"/>
</dbReference>
<evidence type="ECO:0000256" key="9">
    <source>
        <dbReference type="ARBA" id="ARBA00024532"/>
    </source>
</evidence>
<comment type="catalytic activity">
    <reaction evidence="6">
        <text>5-hydroxy-(6E,8Z,11Z,14Z)-eicosatetraenoate + ATP + CoA = 5-hydroxy-(6E,8Z,11Z,14Z)-eicosatetraenoyl-CoA + AMP + diphosphate</text>
        <dbReference type="Rhea" id="RHEA:52108"/>
        <dbReference type="ChEBI" id="CHEBI:30616"/>
        <dbReference type="ChEBI" id="CHEBI:33019"/>
        <dbReference type="ChEBI" id="CHEBI:57287"/>
        <dbReference type="ChEBI" id="CHEBI:65341"/>
        <dbReference type="ChEBI" id="CHEBI:136407"/>
        <dbReference type="ChEBI" id="CHEBI:456215"/>
    </reaction>
    <physiologicalReaction direction="left-to-right" evidence="6">
        <dbReference type="Rhea" id="RHEA:52109"/>
    </physiologicalReaction>
</comment>
<reference evidence="16" key="1">
    <citation type="submission" date="2017-02" db="UniProtKB">
        <authorList>
            <consortium name="WormBaseParasite"/>
        </authorList>
    </citation>
    <scope>IDENTIFICATION</scope>
</reference>
<evidence type="ECO:0000256" key="1">
    <source>
        <dbReference type="ARBA" id="ARBA00006432"/>
    </source>
</evidence>
<evidence type="ECO:0000256" key="5">
    <source>
        <dbReference type="ARBA" id="ARBA00022840"/>
    </source>
</evidence>
<comment type="similarity">
    <text evidence="1 13">Belongs to the ATP-dependent AMP-binding enzyme family.</text>
</comment>
<keyword evidence="3 13" id="KW-0547">Nucleotide-binding</keyword>
<evidence type="ECO:0000256" key="11">
    <source>
        <dbReference type="ARBA" id="ARBA00024565"/>
    </source>
</evidence>
<dbReference type="CDD" id="cd05927">
    <property type="entry name" value="LC-FACS_euk"/>
    <property type="match status" value="1"/>
</dbReference>
<evidence type="ECO:0000259" key="14">
    <source>
        <dbReference type="Pfam" id="PF00501"/>
    </source>
</evidence>
<dbReference type="PANTHER" id="PTHR43272:SF107">
    <property type="entry name" value="LONG-CHAIN-FATTY-ACID--COA LIGASE 5"/>
    <property type="match status" value="1"/>
</dbReference>
<dbReference type="AlphaFoldDB" id="A0A0M3I2B8"/>
<evidence type="ECO:0000313" key="16">
    <source>
        <dbReference type="WBParaSite" id="ALUE_0001060701-mRNA-1"/>
    </source>
</evidence>
<name>A0A0M3I2B8_ASCLU</name>
<dbReference type="PANTHER" id="PTHR43272">
    <property type="entry name" value="LONG-CHAIN-FATTY-ACID--COA LIGASE"/>
    <property type="match status" value="1"/>
</dbReference>
<dbReference type="PROSITE" id="PS00455">
    <property type="entry name" value="AMP_BINDING"/>
    <property type="match status" value="1"/>
</dbReference>
<evidence type="ECO:0000256" key="8">
    <source>
        <dbReference type="ARBA" id="ARBA00024495"/>
    </source>
</evidence>
<comment type="catalytic activity">
    <reaction evidence="11">
        <text>(E)-hexadec-2-enoate + ATP + CoA = (2E)-hexadecenoyl-CoA + AMP + diphosphate</text>
        <dbReference type="Rhea" id="RHEA:36139"/>
        <dbReference type="ChEBI" id="CHEBI:30616"/>
        <dbReference type="ChEBI" id="CHEBI:33019"/>
        <dbReference type="ChEBI" id="CHEBI:57287"/>
        <dbReference type="ChEBI" id="CHEBI:61526"/>
        <dbReference type="ChEBI" id="CHEBI:72745"/>
        <dbReference type="ChEBI" id="CHEBI:456215"/>
    </reaction>
    <physiologicalReaction direction="left-to-right" evidence="11">
        <dbReference type="Rhea" id="RHEA:36140"/>
    </physiologicalReaction>
</comment>
<comment type="catalytic activity">
    <reaction evidence="8">
        <text>12-hydroxy-(5Z,8Z,10E,14Z)-eicosatetraenoate + ATP + CoA = 12-hydroxy-(5Z,8Z,10E,14Z)-eicosatetraenoyl-CoA + AMP + diphosphate</text>
        <dbReference type="Rhea" id="RHEA:52112"/>
        <dbReference type="ChEBI" id="CHEBI:30616"/>
        <dbReference type="ChEBI" id="CHEBI:33019"/>
        <dbReference type="ChEBI" id="CHEBI:57287"/>
        <dbReference type="ChEBI" id="CHEBI:90718"/>
        <dbReference type="ChEBI" id="CHEBI:136408"/>
        <dbReference type="ChEBI" id="CHEBI:456215"/>
    </reaction>
    <physiologicalReaction direction="left-to-right" evidence="8">
        <dbReference type="Rhea" id="RHEA:52113"/>
    </physiologicalReaction>
</comment>
<accession>A0A0M3I2B8</accession>
<dbReference type="InterPro" id="IPR020845">
    <property type="entry name" value="AMP-binding_CS"/>
</dbReference>
<evidence type="ECO:0000256" key="12">
    <source>
        <dbReference type="ARBA" id="ARBA00049139"/>
    </source>
</evidence>
<keyword evidence="13" id="KW-0443">Lipid metabolism</keyword>
<evidence type="ECO:0000256" key="2">
    <source>
        <dbReference type="ARBA" id="ARBA00022598"/>
    </source>
</evidence>
<protein>
    <recommendedName>
        <fullName evidence="13">Long-chain-fatty-acid--CoA ligase</fullName>
        <ecNumber evidence="13">6.2.1.3</ecNumber>
    </recommendedName>
</protein>
<evidence type="ECO:0000313" key="15">
    <source>
        <dbReference type="Proteomes" id="UP000036681"/>
    </source>
</evidence>